<dbReference type="EMBL" id="JAFBMS010000031">
    <property type="protein sequence ID" value="KAG9341957.1"/>
    <property type="molecule type" value="Genomic_DNA"/>
</dbReference>
<accession>A0A8T2P010</accession>
<name>A0A8T2P010_9TELE</name>
<dbReference type="Proteomes" id="UP000824540">
    <property type="component" value="Unassembled WGS sequence"/>
</dbReference>
<evidence type="ECO:0000313" key="2">
    <source>
        <dbReference type="Proteomes" id="UP000824540"/>
    </source>
</evidence>
<dbReference type="AlphaFoldDB" id="A0A8T2P010"/>
<proteinExistence type="predicted"/>
<organism evidence="1 2">
    <name type="scientific">Albula glossodonta</name>
    <name type="common">roundjaw bonefish</name>
    <dbReference type="NCBI Taxonomy" id="121402"/>
    <lineage>
        <taxon>Eukaryota</taxon>
        <taxon>Metazoa</taxon>
        <taxon>Chordata</taxon>
        <taxon>Craniata</taxon>
        <taxon>Vertebrata</taxon>
        <taxon>Euteleostomi</taxon>
        <taxon>Actinopterygii</taxon>
        <taxon>Neopterygii</taxon>
        <taxon>Teleostei</taxon>
        <taxon>Albuliformes</taxon>
        <taxon>Albulidae</taxon>
        <taxon>Albula</taxon>
    </lineage>
</organism>
<gene>
    <name evidence="1" type="ORF">JZ751_018274</name>
</gene>
<comment type="caution">
    <text evidence="1">The sequence shown here is derived from an EMBL/GenBank/DDBJ whole genome shotgun (WGS) entry which is preliminary data.</text>
</comment>
<protein>
    <submittedName>
        <fullName evidence="1">Uncharacterized protein</fullName>
    </submittedName>
</protein>
<reference evidence="1" key="1">
    <citation type="thesis" date="2021" institute="BYU ScholarsArchive" country="Provo, UT, USA">
        <title>Applications of and Algorithms for Genome Assembly and Genomic Analyses with an Emphasis on Marine Teleosts.</title>
        <authorList>
            <person name="Pickett B.D."/>
        </authorList>
    </citation>
    <scope>NUCLEOTIDE SEQUENCE</scope>
    <source>
        <strain evidence="1">HI-2016</strain>
    </source>
</reference>
<keyword evidence="2" id="KW-1185">Reference proteome</keyword>
<evidence type="ECO:0000313" key="1">
    <source>
        <dbReference type="EMBL" id="KAG9341957.1"/>
    </source>
</evidence>
<sequence>MLELSCTFNIFGVEKNIFINILILFSAVPIEQSALATILPTCPLLFSSSIPGNKVGHEAGVSSLCGQSPSMNTLKAVLSILIMSLNVLVCVFMSEPLPPSVSVSFRELL</sequence>